<evidence type="ECO:0000313" key="3">
    <source>
        <dbReference type="Proteomes" id="UP001214638"/>
    </source>
</evidence>
<proteinExistence type="predicted"/>
<protein>
    <submittedName>
        <fullName evidence="2">Uncharacterized protein</fullName>
    </submittedName>
</protein>
<dbReference type="AlphaFoldDB" id="A0AAD9UPQ1"/>
<gene>
    <name evidence="2" type="ORF">BdWA1_000215</name>
</gene>
<dbReference type="KEGG" id="bdw:94334513"/>
<dbReference type="Proteomes" id="UP001214638">
    <property type="component" value="Unassembled WGS sequence"/>
</dbReference>
<organism evidence="2 3">
    <name type="scientific">Babesia duncani</name>
    <dbReference type="NCBI Taxonomy" id="323732"/>
    <lineage>
        <taxon>Eukaryota</taxon>
        <taxon>Sar</taxon>
        <taxon>Alveolata</taxon>
        <taxon>Apicomplexa</taxon>
        <taxon>Aconoidasida</taxon>
        <taxon>Piroplasmida</taxon>
        <taxon>Babesiidae</taxon>
        <taxon>Babesia</taxon>
    </lineage>
</organism>
<evidence type="ECO:0000256" key="1">
    <source>
        <dbReference type="SAM" id="MobiDB-lite"/>
    </source>
</evidence>
<feature type="region of interest" description="Disordered" evidence="1">
    <location>
        <begin position="78"/>
        <end position="110"/>
    </location>
</feature>
<feature type="compositionally biased region" description="Gly residues" evidence="1">
    <location>
        <begin position="439"/>
        <end position="448"/>
    </location>
</feature>
<accession>A0AAD9UPQ1</accession>
<evidence type="ECO:0000313" key="2">
    <source>
        <dbReference type="EMBL" id="KAK2197216.1"/>
    </source>
</evidence>
<dbReference type="GeneID" id="94334513"/>
<feature type="region of interest" description="Disordered" evidence="1">
    <location>
        <begin position="436"/>
        <end position="458"/>
    </location>
</feature>
<dbReference type="EMBL" id="JALLKP010000001">
    <property type="protein sequence ID" value="KAK2197216.1"/>
    <property type="molecule type" value="Genomic_DNA"/>
</dbReference>
<sequence length="458" mass="50779">MSTLEPSSPQVTIPPVSVDKLEASLHSVNDKTPIVSSPITMEKVGSTPTNNMGSFMSHIPTVYLPPLHYMYDSSTGKLVQLSGDPKPQAQSTPLGSIPGHSTPLQSSQSIPAPLLQSSNVGQARMQQMAPQPLQPTTPGYYAMPTFANTGPLYQYHQGRLEQHEVQHQPQQQMQQQYHHELPQYPDPYQEALKRHNQEQILKGGAQTFAQACNSAVNVAQQVSRMGDLLDPSIAMNHFQALLHPASLKYQQAAVFKFERLESVPIKSHTGLKIGYRMVIYLDPASEHFSNFTTGYAFAIPTLNSSTVDCDMMGQTVKVPFNGQEFVYIKLIENFGQMQSIVGRLKLHIGSLVPGHPLRVAIIGDDGMKKGNAIFEFSMGHVSLEQLRQSMQANPRALESMRLEQQARTNRMPDYDEALARSQRYQRENVRVWADQNGPGSMGPAGSWGHGVPHRQEVC</sequence>
<keyword evidence="3" id="KW-1185">Reference proteome</keyword>
<reference evidence="2" key="1">
    <citation type="journal article" date="2023" name="Nat. Microbiol.">
        <title>Babesia duncani multi-omics identifies virulence factors and drug targets.</title>
        <authorList>
            <person name="Singh P."/>
            <person name="Lonardi S."/>
            <person name="Liang Q."/>
            <person name="Vydyam P."/>
            <person name="Khabirova E."/>
            <person name="Fang T."/>
            <person name="Gihaz S."/>
            <person name="Thekkiniath J."/>
            <person name="Munshi M."/>
            <person name="Abel S."/>
            <person name="Ciampossin L."/>
            <person name="Batugedara G."/>
            <person name="Gupta M."/>
            <person name="Lu X.M."/>
            <person name="Lenz T."/>
            <person name="Chakravarty S."/>
            <person name="Cornillot E."/>
            <person name="Hu Y."/>
            <person name="Ma W."/>
            <person name="Gonzalez L.M."/>
            <person name="Sanchez S."/>
            <person name="Estrada K."/>
            <person name="Sanchez-Flores A."/>
            <person name="Montero E."/>
            <person name="Harb O.S."/>
            <person name="Le Roch K.G."/>
            <person name="Mamoun C.B."/>
        </authorList>
    </citation>
    <scope>NUCLEOTIDE SEQUENCE</scope>
    <source>
        <strain evidence="2">WA1</strain>
    </source>
</reference>
<name>A0AAD9UPQ1_9APIC</name>
<comment type="caution">
    <text evidence="2">The sequence shown here is derived from an EMBL/GenBank/DDBJ whole genome shotgun (WGS) entry which is preliminary data.</text>
</comment>
<dbReference type="RefSeq" id="XP_067804058.1">
    <property type="nucleotide sequence ID" value="XM_067945267.1"/>
</dbReference>